<feature type="binding site" evidence="6">
    <location>
        <begin position="191"/>
        <end position="196"/>
    </location>
    <ligand>
        <name>NAD(+)</name>
        <dbReference type="ChEBI" id="CHEBI:57540"/>
    </ligand>
</feature>
<dbReference type="InterPro" id="IPR002504">
    <property type="entry name" value="NADK"/>
</dbReference>
<comment type="catalytic activity">
    <reaction evidence="5 6">
        <text>NAD(+) + ATP = ADP + NADP(+) + H(+)</text>
        <dbReference type="Rhea" id="RHEA:18629"/>
        <dbReference type="ChEBI" id="CHEBI:15378"/>
        <dbReference type="ChEBI" id="CHEBI:30616"/>
        <dbReference type="ChEBI" id="CHEBI:57540"/>
        <dbReference type="ChEBI" id="CHEBI:58349"/>
        <dbReference type="ChEBI" id="CHEBI:456216"/>
        <dbReference type="EC" id="2.7.1.23"/>
    </reaction>
</comment>
<accession>A0A5C5UZF1</accession>
<keyword evidence="6" id="KW-0547">Nucleotide-binding</keyword>
<gene>
    <name evidence="7" type="primary">ppnK_1</name>
    <name evidence="6" type="synonym">nadK</name>
    <name evidence="7" type="ORF">Enr8_35130</name>
</gene>
<evidence type="ECO:0000256" key="1">
    <source>
        <dbReference type="ARBA" id="ARBA00022679"/>
    </source>
</evidence>
<evidence type="ECO:0000256" key="6">
    <source>
        <dbReference type="HAMAP-Rule" id="MF_00361"/>
    </source>
</evidence>
<dbReference type="Gene3D" id="2.60.200.30">
    <property type="entry name" value="Probable inorganic polyphosphate/atp-NAD kinase, domain 2"/>
    <property type="match status" value="1"/>
</dbReference>
<evidence type="ECO:0000256" key="5">
    <source>
        <dbReference type="ARBA" id="ARBA00047925"/>
    </source>
</evidence>
<comment type="caution">
    <text evidence="6">Lacks conserved residue(s) required for the propagation of feature annotation.</text>
</comment>
<feature type="binding site" evidence="6">
    <location>
        <begin position="150"/>
        <end position="151"/>
    </location>
    <ligand>
        <name>NAD(+)</name>
        <dbReference type="ChEBI" id="CHEBI:57540"/>
    </ligand>
</feature>
<keyword evidence="4 6" id="KW-0520">NAD</keyword>
<feature type="binding site" evidence="6">
    <location>
        <position position="188"/>
    </location>
    <ligand>
        <name>NAD(+)</name>
        <dbReference type="ChEBI" id="CHEBI:57540"/>
    </ligand>
</feature>
<dbReference type="Pfam" id="PF01513">
    <property type="entry name" value="NAD_kinase"/>
    <property type="match status" value="1"/>
</dbReference>
<dbReference type="PANTHER" id="PTHR20275:SF0">
    <property type="entry name" value="NAD KINASE"/>
    <property type="match status" value="1"/>
</dbReference>
<dbReference type="Pfam" id="PF20143">
    <property type="entry name" value="NAD_kinase_C"/>
    <property type="match status" value="1"/>
</dbReference>
<dbReference type="SUPFAM" id="SSF111331">
    <property type="entry name" value="NAD kinase/diacylglycerol kinase-like"/>
    <property type="match status" value="1"/>
</dbReference>
<name>A0A5C5UZF1_9BACT</name>
<dbReference type="EMBL" id="SJPF01000004">
    <property type="protein sequence ID" value="TWT31591.1"/>
    <property type="molecule type" value="Genomic_DNA"/>
</dbReference>
<dbReference type="HAMAP" id="MF_00361">
    <property type="entry name" value="NAD_kinase"/>
    <property type="match status" value="1"/>
</dbReference>
<keyword evidence="6" id="KW-0067">ATP-binding</keyword>
<reference evidence="7 8" key="1">
    <citation type="submission" date="2019-02" db="EMBL/GenBank/DDBJ databases">
        <title>Deep-cultivation of Planctomycetes and their phenomic and genomic characterization uncovers novel biology.</title>
        <authorList>
            <person name="Wiegand S."/>
            <person name="Jogler M."/>
            <person name="Boedeker C."/>
            <person name="Pinto D."/>
            <person name="Vollmers J."/>
            <person name="Rivas-Marin E."/>
            <person name="Kohn T."/>
            <person name="Peeters S.H."/>
            <person name="Heuer A."/>
            <person name="Rast P."/>
            <person name="Oberbeckmann S."/>
            <person name="Bunk B."/>
            <person name="Jeske O."/>
            <person name="Meyerdierks A."/>
            <person name="Storesund J.E."/>
            <person name="Kallscheuer N."/>
            <person name="Luecker S."/>
            <person name="Lage O.M."/>
            <person name="Pohl T."/>
            <person name="Merkel B.J."/>
            <person name="Hornburger P."/>
            <person name="Mueller R.-W."/>
            <person name="Bruemmer F."/>
            <person name="Labrenz M."/>
            <person name="Spormann A.M."/>
            <person name="Op Den Camp H."/>
            <person name="Overmann J."/>
            <person name="Amann R."/>
            <person name="Jetten M.S.M."/>
            <person name="Mascher T."/>
            <person name="Medema M.H."/>
            <person name="Devos D.P."/>
            <person name="Kaster A.-K."/>
            <person name="Ovreas L."/>
            <person name="Rohde M."/>
            <person name="Galperin M.Y."/>
            <person name="Jogler C."/>
        </authorList>
    </citation>
    <scope>NUCLEOTIDE SEQUENCE [LARGE SCALE GENOMIC DNA]</scope>
    <source>
        <strain evidence="7 8">Enr8</strain>
    </source>
</reference>
<dbReference type="GO" id="GO:0005737">
    <property type="term" value="C:cytoplasm"/>
    <property type="evidence" value="ECO:0007669"/>
    <property type="project" value="UniProtKB-SubCell"/>
</dbReference>
<dbReference type="AlphaFoldDB" id="A0A5C5UZF1"/>
<dbReference type="PANTHER" id="PTHR20275">
    <property type="entry name" value="NAD KINASE"/>
    <property type="match status" value="1"/>
</dbReference>
<evidence type="ECO:0000313" key="8">
    <source>
        <dbReference type="Proteomes" id="UP000318878"/>
    </source>
</evidence>
<keyword evidence="2 6" id="KW-0418">Kinase</keyword>
<dbReference type="GO" id="GO:0051287">
    <property type="term" value="F:NAD binding"/>
    <property type="evidence" value="ECO:0007669"/>
    <property type="project" value="UniProtKB-ARBA"/>
</dbReference>
<keyword evidence="1 6" id="KW-0808">Transferase</keyword>
<keyword evidence="6" id="KW-0963">Cytoplasm</keyword>
<dbReference type="InterPro" id="IPR016064">
    <property type="entry name" value="NAD/diacylglycerol_kinase_sf"/>
</dbReference>
<dbReference type="InterPro" id="IPR017437">
    <property type="entry name" value="ATP-NAD_kinase_PpnK-typ_C"/>
</dbReference>
<dbReference type="Gene3D" id="3.40.50.10330">
    <property type="entry name" value="Probable inorganic polyphosphate/atp-NAD kinase, domain 1"/>
    <property type="match status" value="1"/>
</dbReference>
<evidence type="ECO:0000256" key="4">
    <source>
        <dbReference type="ARBA" id="ARBA00023027"/>
    </source>
</evidence>
<comment type="function">
    <text evidence="6">Involved in the regulation of the intracellular balance of NAD and NADP, and is a key enzyme in the biosynthesis of NADP. Catalyzes specifically the phosphorylation on 2'-hydroxyl of the adenosine moiety of NAD to yield NADP.</text>
</comment>
<proteinExistence type="inferred from homology"/>
<organism evidence="7 8">
    <name type="scientific">Blastopirellula retiformator</name>
    <dbReference type="NCBI Taxonomy" id="2527970"/>
    <lineage>
        <taxon>Bacteria</taxon>
        <taxon>Pseudomonadati</taxon>
        <taxon>Planctomycetota</taxon>
        <taxon>Planctomycetia</taxon>
        <taxon>Pirellulales</taxon>
        <taxon>Pirellulaceae</taxon>
        <taxon>Blastopirellula</taxon>
    </lineage>
</organism>
<feature type="binding site" evidence="6">
    <location>
        <begin position="76"/>
        <end position="77"/>
    </location>
    <ligand>
        <name>NAD(+)</name>
        <dbReference type="ChEBI" id="CHEBI:57540"/>
    </ligand>
</feature>
<dbReference type="GO" id="GO:0046872">
    <property type="term" value="F:metal ion binding"/>
    <property type="evidence" value="ECO:0007669"/>
    <property type="project" value="UniProtKB-UniRule"/>
</dbReference>
<dbReference type="GO" id="GO:0003951">
    <property type="term" value="F:NAD+ kinase activity"/>
    <property type="evidence" value="ECO:0007669"/>
    <property type="project" value="UniProtKB-UniRule"/>
</dbReference>
<dbReference type="GO" id="GO:0019674">
    <property type="term" value="P:NAD+ metabolic process"/>
    <property type="evidence" value="ECO:0007669"/>
    <property type="project" value="InterPro"/>
</dbReference>
<dbReference type="EC" id="2.7.1.23" evidence="6"/>
<evidence type="ECO:0000256" key="2">
    <source>
        <dbReference type="ARBA" id="ARBA00022777"/>
    </source>
</evidence>
<comment type="caution">
    <text evidence="7">The sequence shown here is derived from an EMBL/GenBank/DDBJ whole genome shotgun (WGS) entry which is preliminary data.</text>
</comment>
<comment type="cofactor">
    <cofactor evidence="6">
        <name>a divalent metal cation</name>
        <dbReference type="ChEBI" id="CHEBI:60240"/>
    </cofactor>
</comment>
<sequence>MPNLKPPTPRQPNWLPNARKPQVMLVGAGDREHVREEAVRLQKFIPQYADLVHVDLDWKSDLSQVDTDFAIVLGGDGSLLAAARSMGTRQVPVVGVNMGKLGFLAEFSQEDLFAELANICHGQCSVIEHMMFRCQVFEGEDLICHQLGLNEAAILGGPPFQIQTIDLYVDSELATTYNCDGLIVSTPVGSTAHNLSAGGPILRADLHAFVVSPISPHTLTVRPVVDTAERTYEIRVTGAEANLSVVVDGRVLARLTPELRVVVDRAEQRFKRIAVASHSYYRTLREKLGWGGRIDHGR</sequence>
<comment type="subcellular location">
    <subcellularLocation>
        <location evidence="6">Cytoplasm</location>
    </subcellularLocation>
</comment>
<comment type="similarity">
    <text evidence="6">Belongs to the NAD kinase family.</text>
</comment>
<evidence type="ECO:0000256" key="3">
    <source>
        <dbReference type="ARBA" id="ARBA00022857"/>
    </source>
</evidence>
<dbReference type="Proteomes" id="UP000318878">
    <property type="component" value="Unassembled WGS sequence"/>
</dbReference>
<dbReference type="InterPro" id="IPR017438">
    <property type="entry name" value="ATP-NAD_kinase_N"/>
</dbReference>
<dbReference type="RefSeq" id="WP_246120135.1">
    <property type="nucleotide sequence ID" value="NZ_SJPF01000004.1"/>
</dbReference>
<evidence type="ECO:0000313" key="7">
    <source>
        <dbReference type="EMBL" id="TWT31591.1"/>
    </source>
</evidence>
<dbReference type="GO" id="GO:0005524">
    <property type="term" value="F:ATP binding"/>
    <property type="evidence" value="ECO:0007669"/>
    <property type="project" value="UniProtKB-KW"/>
</dbReference>
<keyword evidence="3 6" id="KW-0521">NADP</keyword>
<dbReference type="GO" id="GO:0006741">
    <property type="term" value="P:NADP+ biosynthetic process"/>
    <property type="evidence" value="ECO:0007669"/>
    <property type="project" value="UniProtKB-UniRule"/>
</dbReference>
<feature type="binding site" evidence="6">
    <location>
        <position position="180"/>
    </location>
    <ligand>
        <name>NAD(+)</name>
        <dbReference type="ChEBI" id="CHEBI:57540"/>
    </ligand>
</feature>
<protein>
    <recommendedName>
        <fullName evidence="6">NAD kinase</fullName>
        <ecNumber evidence="6">2.7.1.23</ecNumber>
    </recommendedName>
    <alternativeName>
        <fullName evidence="6">ATP-dependent NAD kinase</fullName>
    </alternativeName>
</protein>
<feature type="active site" description="Proton acceptor" evidence="6">
    <location>
        <position position="76"/>
    </location>
</feature>
<keyword evidence="8" id="KW-1185">Reference proteome</keyword>